<keyword evidence="1" id="KW-0812">Transmembrane</keyword>
<dbReference type="Proteomes" id="UP001202402">
    <property type="component" value="Unassembled WGS sequence"/>
</dbReference>
<reference evidence="2 3" key="1">
    <citation type="submission" date="2022-02" db="EMBL/GenBank/DDBJ databases">
        <title>Genome of Erysipelotrichaceae sp. nov. NSJ-176 isolated from human feces.</title>
        <authorList>
            <person name="Abdugheni R."/>
        </authorList>
    </citation>
    <scope>NUCLEOTIDE SEQUENCE [LARGE SCALE GENOMIC DNA]</scope>
    <source>
        <strain evidence="2 3">NSJ-176</strain>
    </source>
</reference>
<feature type="transmembrane region" description="Helical" evidence="1">
    <location>
        <begin position="66"/>
        <end position="83"/>
    </location>
</feature>
<comment type="caution">
    <text evidence="2">The sequence shown here is derived from an EMBL/GenBank/DDBJ whole genome shotgun (WGS) entry which is preliminary data.</text>
</comment>
<evidence type="ECO:0000313" key="3">
    <source>
        <dbReference type="Proteomes" id="UP001202402"/>
    </source>
</evidence>
<proteinExistence type="predicted"/>
<sequence>MNKTSIKMLLYILFALLYIANSVYLTQISGLFIHSAIVWNLFLAVLPLLCSIIYTHTASHHQVIHILSFIAWLLLFPNAPYMITDFIHLAPLSFYEFTATGSIYLQNIFTWIQLLHIALGVFIGVLTGFKSLSIIHDDFKKRFPTYVVAILMVFIFLSTGYGVFLGRFLRLNSWDILHPITLFLQIISQTNLFAILFSITFAIFLGILYTFYRSLSQKKNPQCEDSSII</sequence>
<organism evidence="2 3">
    <name type="scientific">Amedibacillus hominis</name>
    <dbReference type="NCBI Taxonomy" id="2897776"/>
    <lineage>
        <taxon>Bacteria</taxon>
        <taxon>Bacillati</taxon>
        <taxon>Bacillota</taxon>
        <taxon>Erysipelotrichia</taxon>
        <taxon>Erysipelotrichales</taxon>
        <taxon>Erysipelotrichaceae</taxon>
        <taxon>Amedibacillus</taxon>
    </lineage>
</organism>
<feature type="transmembrane region" description="Helical" evidence="1">
    <location>
        <begin position="32"/>
        <end position="54"/>
    </location>
</feature>
<keyword evidence="3" id="KW-1185">Reference proteome</keyword>
<keyword evidence="1" id="KW-0472">Membrane</keyword>
<feature type="transmembrane region" description="Helical" evidence="1">
    <location>
        <begin position="146"/>
        <end position="169"/>
    </location>
</feature>
<protein>
    <submittedName>
        <fullName evidence="2">DUF1361 domain-containing protein</fullName>
    </submittedName>
</protein>
<gene>
    <name evidence="2" type="ORF">LQE99_07395</name>
</gene>
<keyword evidence="1" id="KW-1133">Transmembrane helix</keyword>
<evidence type="ECO:0000313" key="2">
    <source>
        <dbReference type="EMBL" id="MCH4284953.1"/>
    </source>
</evidence>
<dbReference type="RefSeq" id="WP_117455988.1">
    <property type="nucleotide sequence ID" value="NZ_JAKVPQ010000004.1"/>
</dbReference>
<accession>A0ABS9R709</accession>
<feature type="transmembrane region" description="Helical" evidence="1">
    <location>
        <begin position="192"/>
        <end position="212"/>
    </location>
</feature>
<dbReference type="Pfam" id="PF07099">
    <property type="entry name" value="DUF1361"/>
    <property type="match status" value="1"/>
</dbReference>
<evidence type="ECO:0000256" key="1">
    <source>
        <dbReference type="SAM" id="Phobius"/>
    </source>
</evidence>
<name>A0ABS9R709_9FIRM</name>
<dbReference type="InterPro" id="IPR009793">
    <property type="entry name" value="DUF1361"/>
</dbReference>
<dbReference type="EMBL" id="JAKVPQ010000004">
    <property type="protein sequence ID" value="MCH4284953.1"/>
    <property type="molecule type" value="Genomic_DNA"/>
</dbReference>
<feature type="transmembrane region" description="Helical" evidence="1">
    <location>
        <begin position="103"/>
        <end position="126"/>
    </location>
</feature>